<accession>A0A7S4NUS1</accession>
<dbReference type="EMBL" id="HBKR01020357">
    <property type="protein sequence ID" value="CAE2309674.1"/>
    <property type="molecule type" value="Transcribed_RNA"/>
</dbReference>
<keyword evidence="1" id="KW-0732">Signal</keyword>
<evidence type="ECO:0000313" key="2">
    <source>
        <dbReference type="EMBL" id="CAE2309674.1"/>
    </source>
</evidence>
<name>A0A7S4NUS1_9EUKA</name>
<organism evidence="2">
    <name type="scientific">Paramoeba aestuarina</name>
    <dbReference type="NCBI Taxonomy" id="180227"/>
    <lineage>
        <taxon>Eukaryota</taxon>
        <taxon>Amoebozoa</taxon>
        <taxon>Discosea</taxon>
        <taxon>Flabellinia</taxon>
        <taxon>Dactylopodida</taxon>
        <taxon>Paramoebidae</taxon>
        <taxon>Paramoeba</taxon>
    </lineage>
</organism>
<feature type="chain" id="PRO_5031455531" evidence="1">
    <location>
        <begin position="21"/>
        <end position="321"/>
    </location>
</feature>
<reference evidence="2" key="1">
    <citation type="submission" date="2021-01" db="EMBL/GenBank/DDBJ databases">
        <authorList>
            <person name="Corre E."/>
            <person name="Pelletier E."/>
            <person name="Niang G."/>
            <person name="Scheremetjew M."/>
            <person name="Finn R."/>
            <person name="Kale V."/>
            <person name="Holt S."/>
            <person name="Cochrane G."/>
            <person name="Meng A."/>
            <person name="Brown T."/>
            <person name="Cohen L."/>
        </authorList>
    </citation>
    <scope>NUCLEOTIDE SEQUENCE</scope>
    <source>
        <strain evidence="2">SoJaBio B1-5/56/2</strain>
    </source>
</reference>
<sequence>MKLLTCLLVSVAVVVVVVDSQNYTYPVPTPPGGRLAVHGWLILPFSDQIVINPSTDKPGPVRGWFFHHVSEFPASSPHDFHLMVKGSIRSLPTAGSEVATLAFPLPPAIPPYRVEWTFTPPPPFSLNDLLNGALTRLDGVVFNGSFDTSYERIPTNLATLHIEDLPTAIWLNSSSEVPVYQNLQFFSYPFIEPESPYGQNVTASLLNFYFAHELNAPITDYDQIVWMTIDTQQCKCECLDGGDCGCPTTSPNDWYQAINTQSQRWVFPDLPNYPGLKVTKDELTAYAINDKNQQITCNSLIVKEEMHCCVGPYFFDRCDFN</sequence>
<dbReference type="AlphaFoldDB" id="A0A7S4NUS1"/>
<gene>
    <name evidence="2" type="ORF">NAES01612_LOCUS13294</name>
</gene>
<evidence type="ECO:0000256" key="1">
    <source>
        <dbReference type="SAM" id="SignalP"/>
    </source>
</evidence>
<proteinExistence type="predicted"/>
<feature type="signal peptide" evidence="1">
    <location>
        <begin position="1"/>
        <end position="20"/>
    </location>
</feature>
<protein>
    <submittedName>
        <fullName evidence="2">Uncharacterized protein</fullName>
    </submittedName>
</protein>